<keyword evidence="3" id="KW-1185">Reference proteome</keyword>
<dbReference type="Proteomes" id="UP001557470">
    <property type="component" value="Unassembled WGS sequence"/>
</dbReference>
<gene>
    <name evidence="2" type="ORF">UPYG_G00138690</name>
</gene>
<evidence type="ECO:0000256" key="1">
    <source>
        <dbReference type="SAM" id="Coils"/>
    </source>
</evidence>
<reference evidence="2 3" key="1">
    <citation type="submission" date="2024-06" db="EMBL/GenBank/DDBJ databases">
        <authorList>
            <person name="Pan Q."/>
            <person name="Wen M."/>
            <person name="Jouanno E."/>
            <person name="Zahm M."/>
            <person name="Klopp C."/>
            <person name="Cabau C."/>
            <person name="Louis A."/>
            <person name="Berthelot C."/>
            <person name="Parey E."/>
            <person name="Roest Crollius H."/>
            <person name="Montfort J."/>
            <person name="Robinson-Rechavi M."/>
            <person name="Bouchez O."/>
            <person name="Lampietro C."/>
            <person name="Lopez Roques C."/>
            <person name="Donnadieu C."/>
            <person name="Postlethwait J."/>
            <person name="Bobe J."/>
            <person name="Verreycken H."/>
            <person name="Guiguen Y."/>
        </authorList>
    </citation>
    <scope>NUCLEOTIDE SEQUENCE [LARGE SCALE GENOMIC DNA]</scope>
    <source>
        <strain evidence="2">Up_M1</strain>
        <tissue evidence="2">Testis</tissue>
    </source>
</reference>
<dbReference type="PANTHER" id="PTHR14432:SF2">
    <property type="entry name" value="TANK-BINDING KINASE 1-BINDING PROTEIN 1"/>
    <property type="match status" value="1"/>
</dbReference>
<dbReference type="PANTHER" id="PTHR14432">
    <property type="entry name" value="PROSAPIP2 PROTEIN/5-AZACYTIDINE INDUCED GENE 2"/>
    <property type="match status" value="1"/>
</dbReference>
<evidence type="ECO:0000313" key="3">
    <source>
        <dbReference type="Proteomes" id="UP001557470"/>
    </source>
</evidence>
<evidence type="ECO:0008006" key="4">
    <source>
        <dbReference type="Google" id="ProtNLM"/>
    </source>
</evidence>
<keyword evidence="1" id="KW-0175">Coiled coil</keyword>
<name>A0ABD0XB92_UMBPY</name>
<sequence>MESLFSGDLRLLGGGDGLKEDGCGDVGWSSSPLPDDIYSASHFALISAYQDIKTRQAGLERENSDIKRKLKIYEIKFPMISEFGDDRNSYCSFESKETVLLQSENSNLQLRVNALTHEREREEMRGSVVEYKAVRKEE</sequence>
<proteinExistence type="predicted"/>
<evidence type="ECO:0000313" key="2">
    <source>
        <dbReference type="EMBL" id="KAL0984222.1"/>
    </source>
</evidence>
<comment type="caution">
    <text evidence="2">The sequence shown here is derived from an EMBL/GenBank/DDBJ whole genome shotgun (WGS) entry which is preliminary data.</text>
</comment>
<protein>
    <recommendedName>
        <fullName evidence="4">TBK1 binding protein 1</fullName>
    </recommendedName>
</protein>
<organism evidence="2 3">
    <name type="scientific">Umbra pygmaea</name>
    <name type="common">Eastern mudminnow</name>
    <dbReference type="NCBI Taxonomy" id="75934"/>
    <lineage>
        <taxon>Eukaryota</taxon>
        <taxon>Metazoa</taxon>
        <taxon>Chordata</taxon>
        <taxon>Craniata</taxon>
        <taxon>Vertebrata</taxon>
        <taxon>Euteleostomi</taxon>
        <taxon>Actinopterygii</taxon>
        <taxon>Neopterygii</taxon>
        <taxon>Teleostei</taxon>
        <taxon>Protacanthopterygii</taxon>
        <taxon>Esociformes</taxon>
        <taxon>Umbridae</taxon>
        <taxon>Umbra</taxon>
    </lineage>
</organism>
<feature type="coiled-coil region" evidence="1">
    <location>
        <begin position="49"/>
        <end position="76"/>
    </location>
</feature>
<dbReference type="EMBL" id="JAGEUA010000004">
    <property type="protein sequence ID" value="KAL0984222.1"/>
    <property type="molecule type" value="Genomic_DNA"/>
</dbReference>
<dbReference type="InterPro" id="IPR051891">
    <property type="entry name" value="TBK1-IKBKE_adapters"/>
</dbReference>
<accession>A0ABD0XB92</accession>
<dbReference type="AlphaFoldDB" id="A0ABD0XB92"/>